<organism evidence="3 4">
    <name type="scientific">Aliikangiella coralliicola</name>
    <dbReference type="NCBI Taxonomy" id="2592383"/>
    <lineage>
        <taxon>Bacteria</taxon>
        <taxon>Pseudomonadati</taxon>
        <taxon>Pseudomonadota</taxon>
        <taxon>Gammaproteobacteria</taxon>
        <taxon>Oceanospirillales</taxon>
        <taxon>Pleioneaceae</taxon>
        <taxon>Aliikangiella</taxon>
    </lineage>
</organism>
<evidence type="ECO:0000256" key="1">
    <source>
        <dbReference type="SAM" id="Phobius"/>
    </source>
</evidence>
<dbReference type="InterPro" id="IPR002901">
    <property type="entry name" value="MGlyc_endo_b_GlcNAc-like_dom"/>
</dbReference>
<dbReference type="Gene3D" id="1.10.530.10">
    <property type="match status" value="1"/>
</dbReference>
<keyword evidence="1" id="KW-1133">Transmembrane helix</keyword>
<evidence type="ECO:0000313" key="4">
    <source>
        <dbReference type="Proteomes" id="UP000315439"/>
    </source>
</evidence>
<evidence type="ECO:0000259" key="2">
    <source>
        <dbReference type="Pfam" id="PF01832"/>
    </source>
</evidence>
<name>A0A545UDI6_9GAMM</name>
<keyword evidence="4" id="KW-1185">Reference proteome</keyword>
<dbReference type="Proteomes" id="UP000315439">
    <property type="component" value="Unassembled WGS sequence"/>
</dbReference>
<evidence type="ECO:0000313" key="3">
    <source>
        <dbReference type="EMBL" id="TQV87520.1"/>
    </source>
</evidence>
<dbReference type="Pfam" id="PF01832">
    <property type="entry name" value="Glucosaminidase"/>
    <property type="match status" value="1"/>
</dbReference>
<protein>
    <recommendedName>
        <fullName evidence="2">Mannosyl-glycoprotein endo-beta-N-acetylglucosamidase-like domain-containing protein</fullName>
    </recommendedName>
</protein>
<feature type="domain" description="Mannosyl-glycoprotein endo-beta-N-acetylglucosamidase-like" evidence="2">
    <location>
        <begin position="130"/>
        <end position="254"/>
    </location>
</feature>
<dbReference type="RefSeq" id="WP_142893697.1">
    <property type="nucleotide sequence ID" value="NZ_ML660164.1"/>
</dbReference>
<reference evidence="3 4" key="1">
    <citation type="submission" date="2019-07" db="EMBL/GenBank/DDBJ databases">
        <title>Draft genome for Aliikangiella sp. M105.</title>
        <authorList>
            <person name="Wang G."/>
        </authorList>
    </citation>
    <scope>NUCLEOTIDE SEQUENCE [LARGE SCALE GENOMIC DNA]</scope>
    <source>
        <strain evidence="3 4">M105</strain>
    </source>
</reference>
<feature type="transmembrane region" description="Helical" evidence="1">
    <location>
        <begin position="7"/>
        <end position="25"/>
    </location>
</feature>
<dbReference type="OrthoDB" id="9788155at2"/>
<gene>
    <name evidence="3" type="ORF">FLL46_11640</name>
</gene>
<dbReference type="PANTHER" id="PTHR40572:SF1">
    <property type="entry name" value="PROTEIN BAX"/>
    <property type="match status" value="1"/>
</dbReference>
<dbReference type="AlphaFoldDB" id="A0A545UDI6"/>
<sequence>MTKLKDSSIFWALIITFLLLSLMLWKHQWQAPKPAKAVKVSETLPDFAKYASIKEKKAAFFAYIRPLVQQQNRKIKYDQAFLEKIAEDLQTATHHQTASLRKLKKLAKVYHLEFSDVEQVIDELRLRIEPVPDALVLVQAANESAWGTSRFAREANNLFGQWCYKPGCGVVPNGRKKGAKHQVRLFDSPKLSVASYMKNLNSHAAYQEFRQLRHRLKSSGQRVTAIRLAPTLERYSERGTEYVEELITMIKQNRLE</sequence>
<dbReference type="PANTHER" id="PTHR40572">
    <property type="entry name" value="PROTEIN BAX"/>
    <property type="match status" value="1"/>
</dbReference>
<keyword evidence="1" id="KW-0472">Membrane</keyword>
<dbReference type="GO" id="GO:0004040">
    <property type="term" value="F:amidase activity"/>
    <property type="evidence" value="ECO:0007669"/>
    <property type="project" value="InterPro"/>
</dbReference>
<keyword evidence="1" id="KW-0812">Transmembrane</keyword>
<comment type="caution">
    <text evidence="3">The sequence shown here is derived from an EMBL/GenBank/DDBJ whole genome shotgun (WGS) entry which is preliminary data.</text>
</comment>
<proteinExistence type="predicted"/>
<accession>A0A545UDI6</accession>
<dbReference type="EMBL" id="VIKS01000007">
    <property type="protein sequence ID" value="TQV87520.1"/>
    <property type="molecule type" value="Genomic_DNA"/>
</dbReference>
<dbReference type="InterPro" id="IPR053195">
    <property type="entry name" value="Bax-like"/>
</dbReference>